<keyword evidence="2" id="KW-1185">Reference proteome</keyword>
<proteinExistence type="predicted"/>
<reference evidence="1" key="1">
    <citation type="journal article" date="2022" name="bioRxiv">
        <title>Sequencing and chromosome-scale assembly of the giantPleurodeles waltlgenome.</title>
        <authorList>
            <person name="Brown T."/>
            <person name="Elewa A."/>
            <person name="Iarovenko S."/>
            <person name="Subramanian E."/>
            <person name="Araus A.J."/>
            <person name="Petzold A."/>
            <person name="Susuki M."/>
            <person name="Suzuki K.-i.T."/>
            <person name="Hayashi T."/>
            <person name="Toyoda A."/>
            <person name="Oliveira C."/>
            <person name="Osipova E."/>
            <person name="Leigh N.D."/>
            <person name="Simon A."/>
            <person name="Yun M.H."/>
        </authorList>
    </citation>
    <scope>NUCLEOTIDE SEQUENCE</scope>
    <source>
        <strain evidence="1">20211129_DDA</strain>
        <tissue evidence="1">Liver</tissue>
    </source>
</reference>
<protein>
    <recommendedName>
        <fullName evidence="3">SCP domain-containing protein</fullName>
    </recommendedName>
</protein>
<evidence type="ECO:0000313" key="2">
    <source>
        <dbReference type="Proteomes" id="UP001066276"/>
    </source>
</evidence>
<gene>
    <name evidence="1" type="ORF">NDU88_004388</name>
</gene>
<comment type="caution">
    <text evidence="1">The sequence shown here is derived from an EMBL/GenBank/DDBJ whole genome shotgun (WGS) entry which is preliminary data.</text>
</comment>
<evidence type="ECO:0008006" key="3">
    <source>
        <dbReference type="Google" id="ProtNLM"/>
    </source>
</evidence>
<organism evidence="1 2">
    <name type="scientific">Pleurodeles waltl</name>
    <name type="common">Iberian ribbed newt</name>
    <dbReference type="NCBI Taxonomy" id="8319"/>
    <lineage>
        <taxon>Eukaryota</taxon>
        <taxon>Metazoa</taxon>
        <taxon>Chordata</taxon>
        <taxon>Craniata</taxon>
        <taxon>Vertebrata</taxon>
        <taxon>Euteleostomi</taxon>
        <taxon>Amphibia</taxon>
        <taxon>Batrachia</taxon>
        <taxon>Caudata</taxon>
        <taxon>Salamandroidea</taxon>
        <taxon>Salamandridae</taxon>
        <taxon>Pleurodelinae</taxon>
        <taxon>Pleurodeles</taxon>
    </lineage>
</organism>
<accession>A0AAV7RL80</accession>
<evidence type="ECO:0000313" key="1">
    <source>
        <dbReference type="EMBL" id="KAJ1151608.1"/>
    </source>
</evidence>
<sequence>MAAKGLNAERALQNKCARDRDNVNTELASAGVQNRTLTATRVKALQNNAWRHACDVILTNKMPNERGPIVNHPLALSGRFVAYLVMAEDGFHKPYGSGFVADELMTRSISSLAADMTKTGLGKATCAGFNVS</sequence>
<name>A0AAV7RL80_PLEWA</name>
<dbReference type="EMBL" id="JANPWB010000009">
    <property type="protein sequence ID" value="KAJ1151608.1"/>
    <property type="molecule type" value="Genomic_DNA"/>
</dbReference>
<dbReference type="AlphaFoldDB" id="A0AAV7RL80"/>
<dbReference type="Proteomes" id="UP001066276">
    <property type="component" value="Chromosome 5"/>
</dbReference>